<dbReference type="SUPFAM" id="SSF56655">
    <property type="entry name" value="Carbohydrate phosphatase"/>
    <property type="match status" value="1"/>
</dbReference>
<sequence length="262" mass="27919">MDLAADLALALEAATEAGAVAMRYFGTEMDVRDKSPNNPVSDADLAIDALLKERLLANRPSYGWLSEETADDQSRQSARFCWVVDPIDGTRAFIKAKPHFSVCIGLLADSEPVLGVVFNPATGEMFEAALGGGARLNGVAIAPSEVDRLEGCAMLGDPGMFRHPAWPRPWPDMDVVSRNSIAYRMCLVAAGQYDGAIALSAKSDWDLAAAAVIVAEAGALATTHEGAAFVYNQPVPVQKSLVVAGKPLHPLLIERVHHVKLS</sequence>
<evidence type="ECO:0000313" key="7">
    <source>
        <dbReference type="Proteomes" id="UP000245086"/>
    </source>
</evidence>
<dbReference type="GO" id="GO:0046854">
    <property type="term" value="P:phosphatidylinositol phosphate biosynthetic process"/>
    <property type="evidence" value="ECO:0007669"/>
    <property type="project" value="InterPro"/>
</dbReference>
<accession>A0A2P2E940</accession>
<comment type="caution">
    <text evidence="6">The sequence shown here is derived from an EMBL/GenBank/DDBJ whole genome shotgun (WGS) entry which is preliminary data.</text>
</comment>
<dbReference type="OrthoDB" id="9785695at2"/>
<name>A0A2P2E940_9PROT</name>
<evidence type="ECO:0000256" key="2">
    <source>
        <dbReference type="ARBA" id="ARBA00022723"/>
    </source>
</evidence>
<keyword evidence="2 5" id="KW-0479">Metal-binding</keyword>
<evidence type="ECO:0000256" key="4">
    <source>
        <dbReference type="ARBA" id="ARBA00022842"/>
    </source>
</evidence>
<evidence type="ECO:0000313" key="6">
    <source>
        <dbReference type="EMBL" id="GBF57571.1"/>
    </source>
</evidence>
<evidence type="ECO:0000256" key="1">
    <source>
        <dbReference type="ARBA" id="ARBA00009759"/>
    </source>
</evidence>
<feature type="binding site" evidence="5">
    <location>
        <position position="88"/>
    </location>
    <ligand>
        <name>Mg(2+)</name>
        <dbReference type="ChEBI" id="CHEBI:18420"/>
        <label>1</label>
        <note>catalytic</note>
    </ligand>
</feature>
<dbReference type="InterPro" id="IPR000760">
    <property type="entry name" value="Inositol_monophosphatase-like"/>
</dbReference>
<dbReference type="Proteomes" id="UP000245086">
    <property type="component" value="Unassembled WGS sequence"/>
</dbReference>
<dbReference type="AlphaFoldDB" id="A0A2P2E940"/>
<dbReference type="CDD" id="cd01638">
    <property type="entry name" value="CysQ"/>
    <property type="match status" value="1"/>
</dbReference>
<dbReference type="PANTHER" id="PTHR20854:SF4">
    <property type="entry name" value="INOSITOL-1-MONOPHOSPHATASE-RELATED"/>
    <property type="match status" value="1"/>
</dbReference>
<protein>
    <submittedName>
        <fullName evidence="6">Inositol-1-monophosphatase</fullName>
        <ecNumber evidence="6">3.1.3.25</ecNumber>
    </submittedName>
</protein>
<dbReference type="GO" id="GO:0046872">
    <property type="term" value="F:metal ion binding"/>
    <property type="evidence" value="ECO:0007669"/>
    <property type="project" value="UniProtKB-KW"/>
</dbReference>
<dbReference type="EMBL" id="BFBR01000003">
    <property type="protein sequence ID" value="GBF57571.1"/>
    <property type="molecule type" value="Genomic_DNA"/>
</dbReference>
<dbReference type="GO" id="GO:0008934">
    <property type="term" value="F:inositol monophosphate 1-phosphatase activity"/>
    <property type="evidence" value="ECO:0007669"/>
    <property type="project" value="TreeGrafter"/>
</dbReference>
<feature type="binding site" evidence="5">
    <location>
        <position position="85"/>
    </location>
    <ligand>
        <name>Mg(2+)</name>
        <dbReference type="ChEBI" id="CHEBI:18420"/>
        <label>1</label>
        <note>catalytic</note>
    </ligand>
</feature>
<feature type="binding site" evidence="5">
    <location>
        <position position="206"/>
    </location>
    <ligand>
        <name>Mg(2+)</name>
        <dbReference type="ChEBI" id="CHEBI:18420"/>
        <label>1</label>
        <note>catalytic</note>
    </ligand>
</feature>
<dbReference type="RefSeq" id="WP_108984447.1">
    <property type="nucleotide sequence ID" value="NZ_BFBR01000003.1"/>
</dbReference>
<dbReference type="GO" id="GO:0006020">
    <property type="term" value="P:inositol metabolic process"/>
    <property type="evidence" value="ECO:0007669"/>
    <property type="project" value="TreeGrafter"/>
</dbReference>
<dbReference type="EC" id="3.1.3.25" evidence="6"/>
<comment type="similarity">
    <text evidence="1">Belongs to the inositol monophosphatase superfamily.</text>
</comment>
<evidence type="ECO:0000256" key="5">
    <source>
        <dbReference type="PIRSR" id="PIRSR600760-2"/>
    </source>
</evidence>
<reference evidence="6 7" key="1">
    <citation type="journal article" date="2018" name="Genome Announc.">
        <title>Draft Genome Sequence of "Candidatus Phycosocius bacilliformis," an Alphaproteobacterial Ectosymbiont of the Hydrocarbon-Producing Green Alga Botryococcus braunii.</title>
        <authorList>
            <person name="Tanabe Y."/>
            <person name="Yamaguchi H."/>
            <person name="Watanabe M.M."/>
        </authorList>
    </citation>
    <scope>NUCLEOTIDE SEQUENCE [LARGE SCALE GENOMIC DNA]</scope>
    <source>
        <strain evidence="6 7">BOTRYCO-2</strain>
    </source>
</reference>
<dbReference type="InterPro" id="IPR020583">
    <property type="entry name" value="Inositol_monoP_metal-BS"/>
</dbReference>
<proteinExistence type="inferred from homology"/>
<keyword evidence="4 5" id="KW-0460">Magnesium</keyword>
<keyword evidence="3 6" id="KW-0378">Hydrolase</keyword>
<comment type="cofactor">
    <cofactor evidence="5">
        <name>Mg(2+)</name>
        <dbReference type="ChEBI" id="CHEBI:18420"/>
    </cofactor>
</comment>
<dbReference type="Gene3D" id="3.30.540.10">
    <property type="entry name" value="Fructose-1,6-Bisphosphatase, subunit A, domain 1"/>
    <property type="match status" value="1"/>
</dbReference>
<feature type="binding site" evidence="5">
    <location>
        <position position="87"/>
    </location>
    <ligand>
        <name>Mg(2+)</name>
        <dbReference type="ChEBI" id="CHEBI:18420"/>
        <label>1</label>
        <note>catalytic</note>
    </ligand>
</feature>
<dbReference type="PROSITE" id="PS00630">
    <property type="entry name" value="IMP_2"/>
    <property type="match status" value="1"/>
</dbReference>
<dbReference type="PANTHER" id="PTHR20854">
    <property type="entry name" value="INOSITOL MONOPHOSPHATASE"/>
    <property type="match status" value="1"/>
</dbReference>
<dbReference type="InterPro" id="IPR020550">
    <property type="entry name" value="Inositol_monophosphatase_CS"/>
</dbReference>
<dbReference type="Pfam" id="PF00459">
    <property type="entry name" value="Inositol_P"/>
    <property type="match status" value="1"/>
</dbReference>
<dbReference type="PROSITE" id="PS00629">
    <property type="entry name" value="IMP_1"/>
    <property type="match status" value="1"/>
</dbReference>
<gene>
    <name evidence="6" type="primary">suhB_1</name>
    <name evidence="6" type="ORF">PbB2_01238</name>
</gene>
<feature type="binding site" evidence="5">
    <location>
        <position position="67"/>
    </location>
    <ligand>
        <name>Mg(2+)</name>
        <dbReference type="ChEBI" id="CHEBI:18420"/>
        <label>1</label>
        <note>catalytic</note>
    </ligand>
</feature>
<dbReference type="GO" id="GO:0007165">
    <property type="term" value="P:signal transduction"/>
    <property type="evidence" value="ECO:0007669"/>
    <property type="project" value="TreeGrafter"/>
</dbReference>
<organism evidence="6 7">
    <name type="scientific">Candidatus Phycosocius bacilliformis</name>
    <dbReference type="NCBI Taxonomy" id="1445552"/>
    <lineage>
        <taxon>Bacteria</taxon>
        <taxon>Pseudomonadati</taxon>
        <taxon>Pseudomonadota</taxon>
        <taxon>Alphaproteobacteria</taxon>
        <taxon>Caulobacterales</taxon>
        <taxon>Caulobacterales incertae sedis</taxon>
        <taxon>Candidatus Phycosocius</taxon>
    </lineage>
</organism>
<keyword evidence="7" id="KW-1185">Reference proteome</keyword>
<dbReference type="Gene3D" id="3.40.190.80">
    <property type="match status" value="1"/>
</dbReference>
<dbReference type="PRINTS" id="PR00377">
    <property type="entry name" value="IMPHPHTASES"/>
</dbReference>
<evidence type="ECO:0000256" key="3">
    <source>
        <dbReference type="ARBA" id="ARBA00022801"/>
    </source>
</evidence>